<proteinExistence type="predicted"/>
<evidence type="ECO:0000313" key="2">
    <source>
        <dbReference type="EMBL" id="MCD5563101.1"/>
    </source>
</evidence>
<gene>
    <name evidence="1" type="ORF">DQL93_04505</name>
    <name evidence="2" type="ORF">LOB85_02875</name>
</gene>
<dbReference type="EMBL" id="CP031023">
    <property type="protein sequence ID" value="AZA15889.1"/>
    <property type="molecule type" value="Genomic_DNA"/>
</dbReference>
<sequence>MSVSKRPISGFQELETAADDSDEIHFKLNGQQWLLVDDGNPLTPASKTLINCDLPEEQQFFANTEEFLTCQIGGQSLADCWPQMSEVAVWSVQFDSLEEFVQAIKDGCDIKFSLAGRQYSLGQSSERKVYRQLAWRFEKGGQMKVEKFADLKQLLAFEIAGQSLGKQWSAMKNVDYG</sequence>
<accession>A0A381KYI4</accession>
<reference evidence="2 3" key="2">
    <citation type="submission" date="2021-12" db="EMBL/GenBank/DDBJ databases">
        <title>Antimicrobial susceptibility of Lactobacillus delbrueckii subsp. lactis obtained from milk products and other habitats.</title>
        <authorList>
            <person name="Shani N."/>
        </authorList>
    </citation>
    <scope>NUCLEOTIDE SEQUENCE [LARGE SCALE GENOMIC DNA]</scope>
    <source>
        <strain evidence="2 3">FAM 21755</strain>
    </source>
</reference>
<dbReference type="EMBL" id="JAJNUY010000007">
    <property type="protein sequence ID" value="MCD5563101.1"/>
    <property type="molecule type" value="Genomic_DNA"/>
</dbReference>
<protein>
    <submittedName>
        <fullName evidence="1">Uncharacterized protein</fullName>
    </submittedName>
</protein>
<reference evidence="1" key="1">
    <citation type="submission" date="2018-07" db="EMBL/GenBank/DDBJ databases">
        <authorList>
            <person name="Somerville V."/>
        </authorList>
    </citation>
    <scope>NUCLEOTIDE SEQUENCE</scope>
    <source>
        <strain evidence="1">NWC_2_2</strain>
    </source>
</reference>
<dbReference type="Proteomes" id="UP001200334">
    <property type="component" value="Unassembled WGS sequence"/>
</dbReference>
<evidence type="ECO:0000313" key="3">
    <source>
        <dbReference type="Proteomes" id="UP001200334"/>
    </source>
</evidence>
<dbReference type="AlphaFoldDB" id="A0A381KYI4"/>
<evidence type="ECO:0000313" key="1">
    <source>
        <dbReference type="EMBL" id="AZA15889.1"/>
    </source>
</evidence>
<name>A0A381KYI4_LACDL</name>
<organism evidence="1">
    <name type="scientific">Lactobacillus delbrueckii subsp. lactis</name>
    <dbReference type="NCBI Taxonomy" id="29397"/>
    <lineage>
        <taxon>Bacteria</taxon>
        <taxon>Bacillati</taxon>
        <taxon>Bacillota</taxon>
        <taxon>Bacilli</taxon>
        <taxon>Lactobacillales</taxon>
        <taxon>Lactobacillaceae</taxon>
        <taxon>Lactobacillus</taxon>
    </lineage>
</organism>
<dbReference type="RefSeq" id="WP_016396476.1">
    <property type="nucleotide sequence ID" value="NZ_CP046131.1"/>
</dbReference>